<name>A0A2X0PJF6_LACHE</name>
<proteinExistence type="predicted"/>
<protein>
    <submittedName>
        <fullName evidence="1">Uncharacterized protein</fullName>
    </submittedName>
</protein>
<reference evidence="1" key="1">
    <citation type="submission" date="2018-01" db="EMBL/GenBank/DDBJ databases">
        <authorList>
            <person name="Gaut B.S."/>
            <person name="Morton B.R."/>
            <person name="Clegg M.T."/>
            <person name="Duvall M.R."/>
        </authorList>
    </citation>
    <scope>NUCLEOTIDE SEQUENCE</scope>
    <source>
        <strain evidence="1">Lactobacillus helveticus</strain>
    </source>
</reference>
<dbReference type="RefSeq" id="WP_126963177.1">
    <property type="nucleotide sequence ID" value="NZ_BLYU01000088.1"/>
</dbReference>
<dbReference type="AlphaFoldDB" id="A0A2X0PJF6"/>
<accession>A0A2X0PJF6</accession>
<gene>
    <name evidence="1" type="ORF">BDKNPLJD_02123</name>
</gene>
<dbReference type="EMBL" id="OGTV01000108">
    <property type="protein sequence ID" value="SPB26895.1"/>
    <property type="molecule type" value="Genomic_DNA"/>
</dbReference>
<evidence type="ECO:0000313" key="1">
    <source>
        <dbReference type="EMBL" id="SPB26895.1"/>
    </source>
</evidence>
<sequence length="230" mass="25911">MLTGLVIGTLTHSTGEELGSWAEWVSGIATSLALIFAYAEIRNSREQFEKEHKPELTVYTGWKESLISEKIDGKTHSTLLGVQLHAVPVNKGMAAGIYRYLGICKKEDLNEILSLVKKVKNNTIDATEVDELARVIYYDVNDVNQNEKKYDKTGMSLIYPDDIKLFQTIKSNSVGKIIDKNTNGIVNKLNVNIFEDKLEVLYMDLNMKVYSSEVKPYKRPKSTVEISGIE</sequence>
<organism evidence="1">
    <name type="scientific">Lactobacillus helveticus</name>
    <name type="common">Lactobacillus suntoryeus</name>
    <dbReference type="NCBI Taxonomy" id="1587"/>
    <lineage>
        <taxon>Bacteria</taxon>
        <taxon>Bacillati</taxon>
        <taxon>Bacillota</taxon>
        <taxon>Bacilli</taxon>
        <taxon>Lactobacillales</taxon>
        <taxon>Lactobacillaceae</taxon>
        <taxon>Lactobacillus</taxon>
    </lineage>
</organism>